<evidence type="ECO:0000256" key="4">
    <source>
        <dbReference type="ARBA" id="ARBA00022553"/>
    </source>
</evidence>
<dbReference type="FunFam" id="1.10.510.10:FF:000445">
    <property type="entry name" value="MDIS1-interacting receptor like kinase 2"/>
    <property type="match status" value="1"/>
</dbReference>
<dbReference type="Gene3D" id="3.30.200.20">
    <property type="entry name" value="Phosphorylase Kinase, domain 1"/>
    <property type="match status" value="1"/>
</dbReference>
<evidence type="ECO:0000256" key="12">
    <source>
        <dbReference type="ARBA" id="ARBA00022840"/>
    </source>
</evidence>
<dbReference type="InterPro" id="IPR001611">
    <property type="entry name" value="Leu-rich_rpt"/>
</dbReference>
<keyword evidence="5" id="KW-0433">Leucine-rich repeat</keyword>
<evidence type="ECO:0000256" key="21">
    <source>
        <dbReference type="SAM" id="SignalP"/>
    </source>
</evidence>
<dbReference type="Pfam" id="PF00560">
    <property type="entry name" value="LRR_1"/>
    <property type="match status" value="7"/>
</dbReference>
<dbReference type="Pfam" id="PF00069">
    <property type="entry name" value="Pkinase"/>
    <property type="match status" value="1"/>
</dbReference>
<comment type="catalytic activity">
    <reaction evidence="18">
        <text>L-seryl-[protein] + ATP = O-phospho-L-seryl-[protein] + ADP + H(+)</text>
        <dbReference type="Rhea" id="RHEA:17989"/>
        <dbReference type="Rhea" id="RHEA-COMP:9863"/>
        <dbReference type="Rhea" id="RHEA-COMP:11604"/>
        <dbReference type="ChEBI" id="CHEBI:15378"/>
        <dbReference type="ChEBI" id="CHEBI:29999"/>
        <dbReference type="ChEBI" id="CHEBI:30616"/>
        <dbReference type="ChEBI" id="CHEBI:83421"/>
        <dbReference type="ChEBI" id="CHEBI:456216"/>
        <dbReference type="EC" id="2.7.11.1"/>
    </reaction>
</comment>
<evidence type="ECO:0000256" key="7">
    <source>
        <dbReference type="ARBA" id="ARBA00022692"/>
    </source>
</evidence>
<evidence type="ECO:0000256" key="14">
    <source>
        <dbReference type="ARBA" id="ARBA00023136"/>
    </source>
</evidence>
<evidence type="ECO:0000256" key="18">
    <source>
        <dbReference type="ARBA" id="ARBA00048679"/>
    </source>
</evidence>
<keyword evidence="10 19" id="KW-0547">Nucleotide-binding</keyword>
<dbReference type="AlphaFoldDB" id="A0A445E6M3"/>
<keyword evidence="7 20" id="KW-0812">Transmembrane</keyword>
<gene>
    <name evidence="23" type="ORF">Ahy_A02g005378</name>
</gene>
<evidence type="ECO:0000256" key="10">
    <source>
        <dbReference type="ARBA" id="ARBA00022741"/>
    </source>
</evidence>
<evidence type="ECO:0000313" key="23">
    <source>
        <dbReference type="EMBL" id="RYR71081.1"/>
    </source>
</evidence>
<evidence type="ECO:0000256" key="16">
    <source>
        <dbReference type="ARBA" id="ARBA00023180"/>
    </source>
</evidence>
<evidence type="ECO:0000256" key="6">
    <source>
        <dbReference type="ARBA" id="ARBA00022679"/>
    </source>
</evidence>
<evidence type="ECO:0000313" key="24">
    <source>
        <dbReference type="Proteomes" id="UP000289738"/>
    </source>
</evidence>
<dbReference type="Gene3D" id="3.80.10.10">
    <property type="entry name" value="Ribonuclease Inhibitor"/>
    <property type="match status" value="4"/>
</dbReference>
<comment type="subcellular location">
    <subcellularLocation>
        <location evidence="1">Membrane</location>
        <topology evidence="1">Single-pass type I membrane protein</topology>
    </subcellularLocation>
</comment>
<dbReference type="GO" id="GO:0033612">
    <property type="term" value="F:receptor serine/threonine kinase binding"/>
    <property type="evidence" value="ECO:0007669"/>
    <property type="project" value="TreeGrafter"/>
</dbReference>
<keyword evidence="8 21" id="KW-0732">Signal</keyword>
<dbReference type="Gene3D" id="1.10.510.10">
    <property type="entry name" value="Transferase(Phosphotransferase) domain 1"/>
    <property type="match status" value="1"/>
</dbReference>
<dbReference type="SMART" id="SM00369">
    <property type="entry name" value="LRR_TYP"/>
    <property type="match status" value="10"/>
</dbReference>
<evidence type="ECO:0000256" key="3">
    <source>
        <dbReference type="ARBA" id="ARBA00022527"/>
    </source>
</evidence>
<evidence type="ECO:0000256" key="5">
    <source>
        <dbReference type="ARBA" id="ARBA00022614"/>
    </source>
</evidence>
<dbReference type="PANTHER" id="PTHR48056">
    <property type="entry name" value="LRR RECEPTOR-LIKE SERINE/THREONINE-PROTEIN KINASE-RELATED"/>
    <property type="match status" value="1"/>
</dbReference>
<reference evidence="23 24" key="1">
    <citation type="submission" date="2019-01" db="EMBL/GenBank/DDBJ databases">
        <title>Sequencing of cultivated peanut Arachis hypogaea provides insights into genome evolution and oil improvement.</title>
        <authorList>
            <person name="Chen X."/>
        </authorList>
    </citation>
    <scope>NUCLEOTIDE SEQUENCE [LARGE SCALE GENOMIC DNA]</scope>
    <source>
        <strain evidence="24">cv. Fuhuasheng</strain>
        <tissue evidence="23">Leaves</tissue>
    </source>
</reference>
<dbReference type="PROSITE" id="PS50011">
    <property type="entry name" value="PROTEIN_KINASE_DOM"/>
    <property type="match status" value="1"/>
</dbReference>
<evidence type="ECO:0000256" key="2">
    <source>
        <dbReference type="ARBA" id="ARBA00012513"/>
    </source>
</evidence>
<dbReference type="InterPro" id="IPR000719">
    <property type="entry name" value="Prot_kinase_dom"/>
</dbReference>
<dbReference type="Proteomes" id="UP000289738">
    <property type="component" value="Chromosome A02"/>
</dbReference>
<name>A0A445E6M3_ARAHY</name>
<feature type="signal peptide" evidence="21">
    <location>
        <begin position="1"/>
        <end position="23"/>
    </location>
</feature>
<dbReference type="SUPFAM" id="SSF52047">
    <property type="entry name" value="RNI-like"/>
    <property type="match status" value="1"/>
</dbReference>
<keyword evidence="15" id="KW-0675">Receptor</keyword>
<dbReference type="Pfam" id="PF23598">
    <property type="entry name" value="LRR_14"/>
    <property type="match status" value="1"/>
</dbReference>
<dbReference type="PANTHER" id="PTHR48056:SF23">
    <property type="entry name" value="PROTEIN KINASE DOMAIN-CONTAINING PROTEIN"/>
    <property type="match status" value="1"/>
</dbReference>
<feature type="domain" description="Protein kinase" evidence="22">
    <location>
        <begin position="626"/>
        <end position="894"/>
    </location>
</feature>
<feature type="transmembrane region" description="Helical" evidence="20">
    <location>
        <begin position="561"/>
        <end position="587"/>
    </location>
</feature>
<dbReference type="InterPro" id="IPR003591">
    <property type="entry name" value="Leu-rich_rpt_typical-subtyp"/>
</dbReference>
<dbReference type="InterPro" id="IPR055414">
    <property type="entry name" value="LRR_R13L4/SHOC2-like"/>
</dbReference>
<dbReference type="PROSITE" id="PS00109">
    <property type="entry name" value="PROTEIN_KINASE_TYR"/>
    <property type="match status" value="1"/>
</dbReference>
<dbReference type="SUPFAM" id="SSF52058">
    <property type="entry name" value="L domain-like"/>
    <property type="match status" value="1"/>
</dbReference>
<dbReference type="InterPro" id="IPR032675">
    <property type="entry name" value="LRR_dom_sf"/>
</dbReference>
<dbReference type="PROSITE" id="PS00107">
    <property type="entry name" value="PROTEIN_KINASE_ATP"/>
    <property type="match status" value="1"/>
</dbReference>
<evidence type="ECO:0000256" key="17">
    <source>
        <dbReference type="ARBA" id="ARBA00047899"/>
    </source>
</evidence>
<evidence type="ECO:0000256" key="19">
    <source>
        <dbReference type="PROSITE-ProRule" id="PRU10141"/>
    </source>
</evidence>
<comment type="catalytic activity">
    <reaction evidence="17">
        <text>L-threonyl-[protein] + ATP = O-phospho-L-threonyl-[protein] + ADP + H(+)</text>
        <dbReference type="Rhea" id="RHEA:46608"/>
        <dbReference type="Rhea" id="RHEA-COMP:11060"/>
        <dbReference type="Rhea" id="RHEA-COMP:11605"/>
        <dbReference type="ChEBI" id="CHEBI:15378"/>
        <dbReference type="ChEBI" id="CHEBI:30013"/>
        <dbReference type="ChEBI" id="CHEBI:30616"/>
        <dbReference type="ChEBI" id="CHEBI:61977"/>
        <dbReference type="ChEBI" id="CHEBI:456216"/>
        <dbReference type="EC" id="2.7.11.1"/>
    </reaction>
</comment>
<evidence type="ECO:0000259" key="22">
    <source>
        <dbReference type="PROSITE" id="PS50011"/>
    </source>
</evidence>
<evidence type="ECO:0000256" key="20">
    <source>
        <dbReference type="SAM" id="Phobius"/>
    </source>
</evidence>
<keyword evidence="16" id="KW-0325">Glycoprotein</keyword>
<dbReference type="EC" id="2.7.11.1" evidence="2"/>
<dbReference type="SMART" id="SM00365">
    <property type="entry name" value="LRR_SD22"/>
    <property type="match status" value="4"/>
</dbReference>
<keyword evidence="13 20" id="KW-1133">Transmembrane helix</keyword>
<dbReference type="GO" id="GO:0005524">
    <property type="term" value="F:ATP binding"/>
    <property type="evidence" value="ECO:0007669"/>
    <property type="project" value="UniProtKB-UniRule"/>
</dbReference>
<dbReference type="InterPro" id="IPR050647">
    <property type="entry name" value="Plant_LRR-RLKs"/>
</dbReference>
<dbReference type="InterPro" id="IPR008266">
    <property type="entry name" value="Tyr_kinase_AS"/>
</dbReference>
<comment type="caution">
    <text evidence="23">The sequence shown here is derived from an EMBL/GenBank/DDBJ whole genome shotgun (WGS) entry which is preliminary data.</text>
</comment>
<evidence type="ECO:0000256" key="1">
    <source>
        <dbReference type="ARBA" id="ARBA00004479"/>
    </source>
</evidence>
<proteinExistence type="predicted"/>
<keyword evidence="11" id="KW-0418">Kinase</keyword>
<keyword evidence="3" id="KW-0723">Serine/threonine-protein kinase</keyword>
<evidence type="ECO:0000256" key="8">
    <source>
        <dbReference type="ARBA" id="ARBA00022729"/>
    </source>
</evidence>
<keyword evidence="12 19" id="KW-0067">ATP-binding</keyword>
<keyword evidence="6" id="KW-0808">Transferase</keyword>
<evidence type="ECO:0000256" key="11">
    <source>
        <dbReference type="ARBA" id="ARBA00022777"/>
    </source>
</evidence>
<keyword evidence="4" id="KW-0597">Phosphoprotein</keyword>
<dbReference type="FunFam" id="3.80.10.10:FF:000095">
    <property type="entry name" value="LRR receptor-like serine/threonine-protein kinase GSO1"/>
    <property type="match status" value="1"/>
</dbReference>
<keyword evidence="14 20" id="KW-0472">Membrane</keyword>
<feature type="chain" id="PRO_5019279761" description="non-specific serine/threonine protein kinase" evidence="21">
    <location>
        <begin position="24"/>
        <end position="923"/>
    </location>
</feature>
<dbReference type="SUPFAM" id="SSF56112">
    <property type="entry name" value="Protein kinase-like (PK-like)"/>
    <property type="match status" value="1"/>
</dbReference>
<dbReference type="FunFam" id="3.30.200.20:FF:000309">
    <property type="entry name" value="Leucine-rich repeat receptor protein kinase MSP1"/>
    <property type="match status" value="1"/>
</dbReference>
<keyword evidence="24" id="KW-1185">Reference proteome</keyword>
<dbReference type="STRING" id="3818.A0A445E6M3"/>
<dbReference type="InterPro" id="IPR017441">
    <property type="entry name" value="Protein_kinase_ATP_BS"/>
</dbReference>
<dbReference type="FunFam" id="3.80.10.10:FF:000383">
    <property type="entry name" value="Leucine-rich repeat receptor protein kinase EMS1"/>
    <property type="match status" value="2"/>
</dbReference>
<feature type="binding site" evidence="19">
    <location>
        <position position="654"/>
    </location>
    <ligand>
        <name>ATP</name>
        <dbReference type="ChEBI" id="CHEBI:30616"/>
    </ligand>
</feature>
<accession>A0A445E6M3</accession>
<dbReference type="GO" id="GO:0004674">
    <property type="term" value="F:protein serine/threonine kinase activity"/>
    <property type="evidence" value="ECO:0007669"/>
    <property type="project" value="UniProtKB-KW"/>
</dbReference>
<evidence type="ECO:0000256" key="9">
    <source>
        <dbReference type="ARBA" id="ARBA00022737"/>
    </source>
</evidence>
<organism evidence="23 24">
    <name type="scientific">Arachis hypogaea</name>
    <name type="common">Peanut</name>
    <dbReference type="NCBI Taxonomy" id="3818"/>
    <lineage>
        <taxon>Eukaryota</taxon>
        <taxon>Viridiplantae</taxon>
        <taxon>Streptophyta</taxon>
        <taxon>Embryophyta</taxon>
        <taxon>Tracheophyta</taxon>
        <taxon>Spermatophyta</taxon>
        <taxon>Magnoliopsida</taxon>
        <taxon>eudicotyledons</taxon>
        <taxon>Gunneridae</taxon>
        <taxon>Pentapetalae</taxon>
        <taxon>rosids</taxon>
        <taxon>fabids</taxon>
        <taxon>Fabales</taxon>
        <taxon>Fabaceae</taxon>
        <taxon>Papilionoideae</taxon>
        <taxon>50 kb inversion clade</taxon>
        <taxon>dalbergioids sensu lato</taxon>
        <taxon>Dalbergieae</taxon>
        <taxon>Pterocarpus clade</taxon>
        <taxon>Arachis</taxon>
    </lineage>
</organism>
<evidence type="ECO:0000256" key="13">
    <source>
        <dbReference type="ARBA" id="ARBA00022989"/>
    </source>
</evidence>
<sequence length="923" mass="101766">MVIPTSFFISVLLLFAINPITEAGTHRKVVVSKLSHLDEEANALILSGWWSNQHNISNRCSWPGIHCNNAGSITEITSPPRKNYDSSLAKQGRSTGIDFSVFLNLVHLDLSEMGLYGFPKGLSSLNKLKFLNLSHNKLKDEPGSPSSLANLTQLLVLDISYNFIGGQIPNEFSMLERLVTLDLSSNLFSGTIPLIFSHMSNLIYMNLSSNQLTGDLTATTYANLTKLENLDLSQNGFSGLIPQEIGNLTNLLTLDLSLNNLVGPIPHQIGYLNRLTSLHLSSNSINGSIPSSLGLLTQLEVLTIKNNEVGGSIPSELENLVHLKVLDLSYNEILGVIPKWISNLTQLDDIRLSGNQICGYIPSTILVHISHVDLSTNKLIGSIPFQIGNLSYLDVSYNNLAGPIPEQIGYSNRLTFLHLDSNCFTGSIPSSIGLLTEMIMLTMGHNKINGSIPIEIDHLLHLGALDLSTNRLSGVIPSGLFVHLTFVDLSTNNLSGSIPSLIGKSVNHLDLSYNNLSGNIPEGIDSVQFYNLECNPFLNGDYHNCQSENLNNGHDKSLSTLGLVLIIVASILVSFGSIGIGICVLFARHRSRRLKSKAAKHGDLFSIWEYDGKIAFEDIVEATEDFDIRYCIGTGAYGSVYKAELPSGKTIALKKLHKTESENPSFYKSFCKEVEVLTQIRHRNIIRLYGYCLHNKCMFLVYEYLERGSLFCNLANEIEAQELNWSKRVNIIKGTSYALAYMHHHCTPPIVHRDITTSNILLNSELDACVSDFGTARLLDTDSSNLTILVGTYGYVAPELAYTINVTTKCDVYSFGVVALETMMGHHPGEFISRLSKPSTQNLMVKDVLDSRIPLPILEKDMQDVVLVMTLALACLSSDPKSRPSMEDVANDFLASNSPRHFSFSDVSIYQLMNQEIYVIGKN</sequence>
<dbReference type="InterPro" id="IPR011009">
    <property type="entry name" value="Kinase-like_dom_sf"/>
</dbReference>
<dbReference type="GO" id="GO:0016020">
    <property type="term" value="C:membrane"/>
    <property type="evidence" value="ECO:0007669"/>
    <property type="project" value="UniProtKB-SubCell"/>
</dbReference>
<dbReference type="EMBL" id="SDMP01000002">
    <property type="protein sequence ID" value="RYR71081.1"/>
    <property type="molecule type" value="Genomic_DNA"/>
</dbReference>
<protein>
    <recommendedName>
        <fullName evidence="2">non-specific serine/threonine protein kinase</fullName>
        <ecNumber evidence="2">2.7.11.1</ecNumber>
    </recommendedName>
</protein>
<dbReference type="PROSITE" id="PS51450">
    <property type="entry name" value="LRR"/>
    <property type="match status" value="1"/>
</dbReference>
<keyword evidence="9" id="KW-0677">Repeat</keyword>
<evidence type="ECO:0000256" key="15">
    <source>
        <dbReference type="ARBA" id="ARBA00023170"/>
    </source>
</evidence>